<dbReference type="Gene3D" id="3.40.50.960">
    <property type="entry name" value="Lumazine/riboflavin synthase"/>
    <property type="match status" value="1"/>
</dbReference>
<evidence type="ECO:0000256" key="5">
    <source>
        <dbReference type="ARBA" id="ARBA00022679"/>
    </source>
</evidence>
<keyword evidence="4 7" id="KW-0686">Riboflavin biosynthesis</keyword>
<dbReference type="PANTHER" id="PTHR21058:SF0">
    <property type="entry name" value="6,7-DIMETHYL-8-RIBITYLLUMAZINE SYNTHASE"/>
    <property type="match status" value="1"/>
</dbReference>
<evidence type="ECO:0000256" key="3">
    <source>
        <dbReference type="ARBA" id="ARBA00012664"/>
    </source>
</evidence>
<dbReference type="HAMAP" id="MF_00178">
    <property type="entry name" value="Lumazine_synth"/>
    <property type="match status" value="1"/>
</dbReference>
<feature type="binding site" evidence="7">
    <location>
        <begin position="80"/>
        <end position="82"/>
    </location>
    <ligand>
        <name>5-amino-6-(D-ribitylamino)uracil</name>
        <dbReference type="ChEBI" id="CHEBI:15934"/>
    </ligand>
</feature>
<evidence type="ECO:0000313" key="9">
    <source>
        <dbReference type="Proteomes" id="UP001162891"/>
    </source>
</evidence>
<dbReference type="PANTHER" id="PTHR21058">
    <property type="entry name" value="6,7-DIMETHYL-8-RIBITYLLUMAZINE SYNTHASE DMRL SYNTHASE LUMAZINE SYNTHASE"/>
    <property type="match status" value="1"/>
</dbReference>
<dbReference type="RefSeq" id="WP_248355079.1">
    <property type="nucleotide sequence ID" value="NZ_AP025591.1"/>
</dbReference>
<dbReference type="InterPro" id="IPR002180">
    <property type="entry name" value="LS/RS"/>
</dbReference>
<evidence type="ECO:0000313" key="8">
    <source>
        <dbReference type="EMBL" id="BDG05882.1"/>
    </source>
</evidence>
<reference evidence="9" key="1">
    <citation type="journal article" date="2022" name="Int. J. Syst. Evol. Microbiol.">
        <title>Anaeromyxobacter oryzae sp. nov., Anaeromyxobacter diazotrophicus sp. nov. and Anaeromyxobacter paludicola sp. nov., isolated from paddy soils.</title>
        <authorList>
            <person name="Itoh H."/>
            <person name="Xu Z."/>
            <person name="Mise K."/>
            <person name="Masuda Y."/>
            <person name="Ushijima N."/>
            <person name="Hayakawa C."/>
            <person name="Shiratori Y."/>
            <person name="Senoo K."/>
        </authorList>
    </citation>
    <scope>NUCLEOTIDE SEQUENCE [LARGE SCALE GENOMIC DNA]</scope>
    <source>
        <strain evidence="9">Red232</strain>
    </source>
</reference>
<feature type="active site" description="Proton donor" evidence="7">
    <location>
        <position position="88"/>
    </location>
</feature>
<comment type="similarity">
    <text evidence="2 7">Belongs to the DMRL synthase family.</text>
</comment>
<name>A0ABM7X267_9BACT</name>
<dbReference type="EMBL" id="AP025591">
    <property type="protein sequence ID" value="BDG05882.1"/>
    <property type="molecule type" value="Genomic_DNA"/>
</dbReference>
<feature type="binding site" evidence="7">
    <location>
        <begin position="56"/>
        <end position="58"/>
    </location>
    <ligand>
        <name>5-amino-6-(D-ribitylamino)uracil</name>
        <dbReference type="ChEBI" id="CHEBI:15934"/>
    </ligand>
</feature>
<comment type="pathway">
    <text evidence="1 7">Cofactor biosynthesis; riboflavin biosynthesis; riboflavin from 2-hydroxy-3-oxobutyl phosphate and 5-amino-6-(D-ribitylamino)uracil: step 1/2.</text>
</comment>
<dbReference type="NCBIfam" id="NF000812">
    <property type="entry name" value="PRK00061.1-4"/>
    <property type="match status" value="1"/>
</dbReference>
<dbReference type="InterPro" id="IPR034964">
    <property type="entry name" value="LS"/>
</dbReference>
<feature type="binding site" evidence="7">
    <location>
        <position position="113"/>
    </location>
    <ligand>
        <name>5-amino-6-(D-ribitylamino)uracil</name>
        <dbReference type="ChEBI" id="CHEBI:15934"/>
    </ligand>
</feature>
<gene>
    <name evidence="7 8" type="primary">ribH</name>
    <name evidence="8" type="ORF">AMOR_48780</name>
</gene>
<keyword evidence="9" id="KW-1185">Reference proteome</keyword>
<dbReference type="Proteomes" id="UP001162891">
    <property type="component" value="Chromosome"/>
</dbReference>
<evidence type="ECO:0000256" key="7">
    <source>
        <dbReference type="HAMAP-Rule" id="MF_00178"/>
    </source>
</evidence>
<dbReference type="Pfam" id="PF00885">
    <property type="entry name" value="DMRL_synthase"/>
    <property type="match status" value="1"/>
</dbReference>
<feature type="binding site" evidence="7">
    <location>
        <begin position="85"/>
        <end position="86"/>
    </location>
    <ligand>
        <name>(2S)-2-hydroxy-3-oxobutyl phosphate</name>
        <dbReference type="ChEBI" id="CHEBI:58830"/>
    </ligand>
</feature>
<organism evidence="8 9">
    <name type="scientific">Anaeromyxobacter oryzae</name>
    <dbReference type="NCBI Taxonomy" id="2918170"/>
    <lineage>
        <taxon>Bacteria</taxon>
        <taxon>Pseudomonadati</taxon>
        <taxon>Myxococcota</taxon>
        <taxon>Myxococcia</taxon>
        <taxon>Myxococcales</taxon>
        <taxon>Cystobacterineae</taxon>
        <taxon>Anaeromyxobacteraceae</taxon>
        <taxon>Anaeromyxobacter</taxon>
    </lineage>
</organism>
<protein>
    <recommendedName>
        <fullName evidence="3 7">6,7-dimethyl-8-ribityllumazine synthase</fullName>
        <shortName evidence="7">DMRL synthase</shortName>
        <shortName evidence="7">LS</shortName>
        <shortName evidence="7">Lumazine synthase</shortName>
        <ecNumber evidence="3 7">2.5.1.78</ecNumber>
    </recommendedName>
</protein>
<evidence type="ECO:0000256" key="4">
    <source>
        <dbReference type="ARBA" id="ARBA00022619"/>
    </source>
</evidence>
<keyword evidence="5 7" id="KW-0808">Transferase</keyword>
<sequence length="163" mass="17011">MNVYEGSLVATGLKTALVVARFNSLITEQLLMGAADTLRRHGVKDADIDVFRCPGTFELPALLRRVAASGRYDAVVALGAVIRGGTPHFEYVAGEATKGVAQVAMEAGCAVTMGVLTTDTMEQALERAGVKAGNKGAEAALAAIEQANVLREAGKLPSPRRAE</sequence>
<comment type="catalytic activity">
    <reaction evidence="6 7">
        <text>(2S)-2-hydroxy-3-oxobutyl phosphate + 5-amino-6-(D-ribitylamino)uracil = 6,7-dimethyl-8-(1-D-ribityl)lumazine + phosphate + 2 H2O + H(+)</text>
        <dbReference type="Rhea" id="RHEA:26152"/>
        <dbReference type="ChEBI" id="CHEBI:15377"/>
        <dbReference type="ChEBI" id="CHEBI:15378"/>
        <dbReference type="ChEBI" id="CHEBI:15934"/>
        <dbReference type="ChEBI" id="CHEBI:43474"/>
        <dbReference type="ChEBI" id="CHEBI:58201"/>
        <dbReference type="ChEBI" id="CHEBI:58830"/>
        <dbReference type="EC" id="2.5.1.78"/>
    </reaction>
</comment>
<dbReference type="CDD" id="cd09209">
    <property type="entry name" value="Lumazine_synthase-I"/>
    <property type="match status" value="1"/>
</dbReference>
<feature type="binding site" evidence="7">
    <location>
        <position position="22"/>
    </location>
    <ligand>
        <name>5-amino-6-(D-ribitylamino)uracil</name>
        <dbReference type="ChEBI" id="CHEBI:15934"/>
    </ligand>
</feature>
<dbReference type="NCBIfam" id="TIGR00114">
    <property type="entry name" value="lumazine-synth"/>
    <property type="match status" value="1"/>
</dbReference>
<dbReference type="SUPFAM" id="SSF52121">
    <property type="entry name" value="Lumazine synthase"/>
    <property type="match status" value="1"/>
</dbReference>
<evidence type="ECO:0000256" key="1">
    <source>
        <dbReference type="ARBA" id="ARBA00004917"/>
    </source>
</evidence>
<dbReference type="EC" id="2.5.1.78" evidence="3 7"/>
<evidence type="ECO:0000256" key="2">
    <source>
        <dbReference type="ARBA" id="ARBA00007424"/>
    </source>
</evidence>
<dbReference type="InterPro" id="IPR036467">
    <property type="entry name" value="LS/RS_sf"/>
</dbReference>
<proteinExistence type="inferred from homology"/>
<evidence type="ECO:0000256" key="6">
    <source>
        <dbReference type="ARBA" id="ARBA00048785"/>
    </source>
</evidence>
<comment type="function">
    <text evidence="7">Catalyzes the formation of 6,7-dimethyl-8-ribityllumazine by condensation of 5-amino-6-(D-ribitylamino)uracil with 3,4-dihydroxy-2-butanone 4-phosphate. This is the penultimate step in the biosynthesis of riboflavin.</text>
</comment>
<feature type="binding site" evidence="7">
    <location>
        <position position="127"/>
    </location>
    <ligand>
        <name>(2S)-2-hydroxy-3-oxobutyl phosphate</name>
        <dbReference type="ChEBI" id="CHEBI:58830"/>
    </ligand>
</feature>
<accession>A0ABM7X267</accession>